<reference evidence="1 2" key="1">
    <citation type="journal article" date="2017" name="Curr. Biol.">
        <title>The Evolution of Venom by Co-option of Single-Copy Genes.</title>
        <authorList>
            <person name="Martinson E.O."/>
            <person name="Mrinalini"/>
            <person name="Kelkar Y.D."/>
            <person name="Chang C.H."/>
            <person name="Werren J.H."/>
        </authorList>
    </citation>
    <scope>NUCLEOTIDE SEQUENCE [LARGE SCALE GENOMIC DNA]</scope>
    <source>
        <strain evidence="1 2">Alberta</strain>
        <tissue evidence="1">Whole body</tissue>
    </source>
</reference>
<comment type="caution">
    <text evidence="1">The sequence shown here is derived from an EMBL/GenBank/DDBJ whole genome shotgun (WGS) entry which is preliminary data.</text>
</comment>
<keyword evidence="2" id="KW-1185">Reference proteome</keyword>
<dbReference type="EMBL" id="NNAY01004932">
    <property type="protein sequence ID" value="OXU17217.1"/>
    <property type="molecule type" value="Genomic_DNA"/>
</dbReference>
<dbReference type="Proteomes" id="UP000215335">
    <property type="component" value="Unassembled WGS sequence"/>
</dbReference>
<gene>
    <name evidence="1" type="ORF">TSAR_001669</name>
</gene>
<organism evidence="1 2">
    <name type="scientific">Trichomalopsis sarcophagae</name>
    <dbReference type="NCBI Taxonomy" id="543379"/>
    <lineage>
        <taxon>Eukaryota</taxon>
        <taxon>Metazoa</taxon>
        <taxon>Ecdysozoa</taxon>
        <taxon>Arthropoda</taxon>
        <taxon>Hexapoda</taxon>
        <taxon>Insecta</taxon>
        <taxon>Pterygota</taxon>
        <taxon>Neoptera</taxon>
        <taxon>Endopterygota</taxon>
        <taxon>Hymenoptera</taxon>
        <taxon>Apocrita</taxon>
        <taxon>Proctotrupomorpha</taxon>
        <taxon>Chalcidoidea</taxon>
        <taxon>Pteromalidae</taxon>
        <taxon>Pteromalinae</taxon>
        <taxon>Trichomalopsis</taxon>
    </lineage>
</organism>
<dbReference type="AlphaFoldDB" id="A0A232EFU4"/>
<evidence type="ECO:0000313" key="2">
    <source>
        <dbReference type="Proteomes" id="UP000215335"/>
    </source>
</evidence>
<proteinExistence type="predicted"/>
<sequence>MASALSIFGYYKLPVPTVDDLTELDILEVRRYLAVMMEKEWQLSFSQSRDSSIQDNNAPVEQESWPYNKGGYLQPKDLDPIDWWFYKDLKDIPFLL</sequence>
<name>A0A232EFU4_9HYME</name>
<evidence type="ECO:0000313" key="1">
    <source>
        <dbReference type="EMBL" id="OXU17217.1"/>
    </source>
</evidence>
<accession>A0A232EFU4</accession>
<protein>
    <submittedName>
        <fullName evidence="1">Uncharacterized protein</fullName>
    </submittedName>
</protein>